<evidence type="ECO:0000256" key="1">
    <source>
        <dbReference type="SAM" id="MobiDB-lite"/>
    </source>
</evidence>
<evidence type="ECO:0000259" key="2">
    <source>
        <dbReference type="PROSITE" id="PS51746"/>
    </source>
</evidence>
<dbReference type="InterPro" id="IPR015655">
    <property type="entry name" value="PP2C"/>
</dbReference>
<dbReference type="PROSITE" id="PS51746">
    <property type="entry name" value="PPM_2"/>
    <property type="match status" value="1"/>
</dbReference>
<dbReference type="PANTHER" id="PTHR13832">
    <property type="entry name" value="PROTEIN PHOSPHATASE 2C"/>
    <property type="match status" value="1"/>
</dbReference>
<dbReference type="InterPro" id="IPR001932">
    <property type="entry name" value="PPM-type_phosphatase-like_dom"/>
</dbReference>
<dbReference type="AlphaFoldDB" id="A0AAD7FNP8"/>
<feature type="domain" description="PPM-type phosphatase" evidence="2">
    <location>
        <begin position="1"/>
        <end position="220"/>
    </location>
</feature>
<dbReference type="InterPro" id="IPR036457">
    <property type="entry name" value="PPM-type-like_dom_sf"/>
</dbReference>
<reference evidence="3" key="1">
    <citation type="submission" date="2023-03" db="EMBL/GenBank/DDBJ databases">
        <title>Massive genome expansion in bonnet fungi (Mycena s.s.) driven by repeated elements and novel gene families across ecological guilds.</title>
        <authorList>
            <consortium name="Lawrence Berkeley National Laboratory"/>
            <person name="Harder C.B."/>
            <person name="Miyauchi S."/>
            <person name="Viragh M."/>
            <person name="Kuo A."/>
            <person name="Thoen E."/>
            <person name="Andreopoulos B."/>
            <person name="Lu D."/>
            <person name="Skrede I."/>
            <person name="Drula E."/>
            <person name="Henrissat B."/>
            <person name="Morin E."/>
            <person name="Kohler A."/>
            <person name="Barry K."/>
            <person name="LaButti K."/>
            <person name="Morin E."/>
            <person name="Salamov A."/>
            <person name="Lipzen A."/>
            <person name="Mereny Z."/>
            <person name="Hegedus B."/>
            <person name="Baldrian P."/>
            <person name="Stursova M."/>
            <person name="Weitz H."/>
            <person name="Taylor A."/>
            <person name="Grigoriev I.V."/>
            <person name="Nagy L.G."/>
            <person name="Martin F."/>
            <person name="Kauserud H."/>
        </authorList>
    </citation>
    <scope>NUCLEOTIDE SEQUENCE</scope>
    <source>
        <strain evidence="3">9284</strain>
    </source>
</reference>
<gene>
    <name evidence="3" type="ORF">FB45DRAFT_1141568</name>
</gene>
<organism evidence="3 4">
    <name type="scientific">Roridomyces roridus</name>
    <dbReference type="NCBI Taxonomy" id="1738132"/>
    <lineage>
        <taxon>Eukaryota</taxon>
        <taxon>Fungi</taxon>
        <taxon>Dikarya</taxon>
        <taxon>Basidiomycota</taxon>
        <taxon>Agaricomycotina</taxon>
        <taxon>Agaricomycetes</taxon>
        <taxon>Agaricomycetidae</taxon>
        <taxon>Agaricales</taxon>
        <taxon>Marasmiineae</taxon>
        <taxon>Mycenaceae</taxon>
        <taxon>Roridomyces</taxon>
    </lineage>
</organism>
<sequence length="223" mass="24161">SCRLLRAVNGTTVCVALVDGVHVANVGDCDSFLCWSTELGWETKDLAPHHSPSNSSEAERVRSEHPGEPECISADGRLLTLRAIGDLHFKLPNDLVQPLADNYGPSPVQHLFGHLAVNKTPPYMSHMPDVFHVRPPVGARRSFLVLASDGLDHLVSRACGKPLVPLSMARIAAAVGRKDPRAINMAVEVIWESLIGERDMETLVTKASRRDDVTVAVVPVDAV</sequence>
<keyword evidence="4" id="KW-1185">Reference proteome</keyword>
<dbReference type="SUPFAM" id="SSF81606">
    <property type="entry name" value="PP2C-like"/>
    <property type="match status" value="1"/>
</dbReference>
<accession>A0AAD7FNP8</accession>
<proteinExistence type="predicted"/>
<dbReference type="GO" id="GO:0004741">
    <property type="term" value="F:[pyruvate dehydrogenase (acetyl-transferring)]-phosphatase activity"/>
    <property type="evidence" value="ECO:0007669"/>
    <property type="project" value="TreeGrafter"/>
</dbReference>
<dbReference type="EMBL" id="JARKIF010000007">
    <property type="protein sequence ID" value="KAJ7634506.1"/>
    <property type="molecule type" value="Genomic_DNA"/>
</dbReference>
<feature type="non-terminal residue" evidence="3">
    <location>
        <position position="223"/>
    </location>
</feature>
<dbReference type="Gene3D" id="3.60.40.10">
    <property type="entry name" value="PPM-type phosphatase domain"/>
    <property type="match status" value="1"/>
</dbReference>
<dbReference type="Proteomes" id="UP001221142">
    <property type="component" value="Unassembled WGS sequence"/>
</dbReference>
<evidence type="ECO:0000313" key="4">
    <source>
        <dbReference type="Proteomes" id="UP001221142"/>
    </source>
</evidence>
<feature type="compositionally biased region" description="Basic and acidic residues" evidence="1">
    <location>
        <begin position="57"/>
        <end position="68"/>
    </location>
</feature>
<name>A0AAD7FNP8_9AGAR</name>
<protein>
    <submittedName>
        <fullName evidence="3">Phosphatase 2C-like domain-containing protein</fullName>
    </submittedName>
</protein>
<evidence type="ECO:0000313" key="3">
    <source>
        <dbReference type="EMBL" id="KAJ7634506.1"/>
    </source>
</evidence>
<dbReference type="GO" id="GO:0005739">
    <property type="term" value="C:mitochondrion"/>
    <property type="evidence" value="ECO:0007669"/>
    <property type="project" value="TreeGrafter"/>
</dbReference>
<feature type="region of interest" description="Disordered" evidence="1">
    <location>
        <begin position="46"/>
        <end position="68"/>
    </location>
</feature>
<dbReference type="Pfam" id="PF00481">
    <property type="entry name" value="PP2C"/>
    <property type="match status" value="1"/>
</dbReference>
<dbReference type="PANTHER" id="PTHR13832:SF792">
    <property type="entry name" value="GM14286P"/>
    <property type="match status" value="1"/>
</dbReference>
<comment type="caution">
    <text evidence="3">The sequence shown here is derived from an EMBL/GenBank/DDBJ whole genome shotgun (WGS) entry which is preliminary data.</text>
</comment>